<proteinExistence type="predicted"/>
<dbReference type="Proteomes" id="UP001420932">
    <property type="component" value="Unassembled WGS sequence"/>
</dbReference>
<evidence type="ECO:0000313" key="1">
    <source>
        <dbReference type="EMBL" id="KAK9113742.1"/>
    </source>
</evidence>
<accession>A0AAP0IEE9</accession>
<name>A0AAP0IEE9_9MAGN</name>
<evidence type="ECO:0000313" key="2">
    <source>
        <dbReference type="Proteomes" id="UP001420932"/>
    </source>
</evidence>
<sequence length="77" mass="9046">MQKKKKKNPYKETHLLLQSYAFFPLFLHQQENSDLRFASPPPHLFFATFVFPFSLISFPSPSSLFPLFLVLHQVEGF</sequence>
<dbReference type="AlphaFoldDB" id="A0AAP0IEE9"/>
<protein>
    <submittedName>
        <fullName evidence="1">Uncharacterized protein</fullName>
    </submittedName>
</protein>
<comment type="caution">
    <text evidence="1">The sequence shown here is derived from an EMBL/GenBank/DDBJ whole genome shotgun (WGS) entry which is preliminary data.</text>
</comment>
<gene>
    <name evidence="1" type="ORF">Syun_020539</name>
</gene>
<reference evidence="1 2" key="1">
    <citation type="submission" date="2024-01" db="EMBL/GenBank/DDBJ databases">
        <title>Genome assemblies of Stephania.</title>
        <authorList>
            <person name="Yang L."/>
        </authorList>
    </citation>
    <scope>NUCLEOTIDE SEQUENCE [LARGE SCALE GENOMIC DNA]</scope>
    <source>
        <strain evidence="1">YNDBR</strain>
        <tissue evidence="1">Leaf</tissue>
    </source>
</reference>
<organism evidence="1 2">
    <name type="scientific">Stephania yunnanensis</name>
    <dbReference type="NCBI Taxonomy" id="152371"/>
    <lineage>
        <taxon>Eukaryota</taxon>
        <taxon>Viridiplantae</taxon>
        <taxon>Streptophyta</taxon>
        <taxon>Embryophyta</taxon>
        <taxon>Tracheophyta</taxon>
        <taxon>Spermatophyta</taxon>
        <taxon>Magnoliopsida</taxon>
        <taxon>Ranunculales</taxon>
        <taxon>Menispermaceae</taxon>
        <taxon>Menispermoideae</taxon>
        <taxon>Cissampelideae</taxon>
        <taxon>Stephania</taxon>
    </lineage>
</organism>
<dbReference type="EMBL" id="JBBNAF010000009">
    <property type="protein sequence ID" value="KAK9113742.1"/>
    <property type="molecule type" value="Genomic_DNA"/>
</dbReference>
<keyword evidence="2" id="KW-1185">Reference proteome</keyword>